<dbReference type="GO" id="GO:0051015">
    <property type="term" value="F:actin filament binding"/>
    <property type="evidence" value="ECO:0007669"/>
    <property type="project" value="TreeGrafter"/>
</dbReference>
<dbReference type="RefSeq" id="XP_022290236.1">
    <property type="nucleotide sequence ID" value="XM_022434528.1"/>
</dbReference>
<dbReference type="PROSITE" id="PS50021">
    <property type="entry name" value="CH"/>
    <property type="match status" value="1"/>
</dbReference>
<dbReference type="OrthoDB" id="21595at2759"/>
<reference evidence="4" key="1">
    <citation type="submission" date="2025-08" db="UniProtKB">
        <authorList>
            <consortium name="RefSeq"/>
        </authorList>
    </citation>
    <scope>IDENTIFICATION</scope>
    <source>
        <tissue evidence="4">Whole sample</tissue>
    </source>
</reference>
<dbReference type="KEGG" id="cvn:111101882"/>
<name>A0A8B8AFT3_CRAVI</name>
<dbReference type="Proteomes" id="UP000694844">
    <property type="component" value="Chromosome 6"/>
</dbReference>
<dbReference type="PANTHER" id="PTHR47385">
    <property type="entry name" value="CALPONIN"/>
    <property type="match status" value="1"/>
</dbReference>
<evidence type="ECO:0000313" key="3">
    <source>
        <dbReference type="Proteomes" id="UP000694844"/>
    </source>
</evidence>
<keyword evidence="3" id="KW-1185">Reference proteome</keyword>
<gene>
    <name evidence="4" type="primary">LOC111101882</name>
</gene>
<protein>
    <submittedName>
        <fullName evidence="4">Uncharacterized protein LOC111101882</fullName>
    </submittedName>
</protein>
<keyword evidence="1" id="KW-0812">Transmembrane</keyword>
<dbReference type="PRINTS" id="PR00888">
    <property type="entry name" value="SM22CALPONIN"/>
</dbReference>
<dbReference type="InterPro" id="IPR036872">
    <property type="entry name" value="CH_dom_sf"/>
</dbReference>
<keyword evidence="1" id="KW-1133">Transmembrane helix</keyword>
<feature type="transmembrane region" description="Helical" evidence="1">
    <location>
        <begin position="132"/>
        <end position="155"/>
    </location>
</feature>
<proteinExistence type="predicted"/>
<dbReference type="AlphaFoldDB" id="A0A8B8AFT3"/>
<dbReference type="GO" id="GO:0015629">
    <property type="term" value="C:actin cytoskeleton"/>
    <property type="evidence" value="ECO:0007669"/>
    <property type="project" value="TreeGrafter"/>
</dbReference>
<dbReference type="InterPro" id="IPR050606">
    <property type="entry name" value="Calponin-like"/>
</dbReference>
<dbReference type="Pfam" id="PF00307">
    <property type="entry name" value="CH"/>
    <property type="match status" value="1"/>
</dbReference>
<dbReference type="SMART" id="SM00033">
    <property type="entry name" value="CH"/>
    <property type="match status" value="1"/>
</dbReference>
<dbReference type="InterPro" id="IPR003096">
    <property type="entry name" value="SM22_calponin"/>
</dbReference>
<dbReference type="GO" id="GO:0007015">
    <property type="term" value="P:actin filament organization"/>
    <property type="evidence" value="ECO:0007669"/>
    <property type="project" value="TreeGrafter"/>
</dbReference>
<evidence type="ECO:0000313" key="4">
    <source>
        <dbReference type="RefSeq" id="XP_022290236.1"/>
    </source>
</evidence>
<accession>A0A8B8AFT3</accession>
<dbReference type="GeneID" id="111101882"/>
<organism evidence="3 4">
    <name type="scientific">Crassostrea virginica</name>
    <name type="common">Eastern oyster</name>
    <dbReference type="NCBI Taxonomy" id="6565"/>
    <lineage>
        <taxon>Eukaryota</taxon>
        <taxon>Metazoa</taxon>
        <taxon>Spiralia</taxon>
        <taxon>Lophotrochozoa</taxon>
        <taxon>Mollusca</taxon>
        <taxon>Bivalvia</taxon>
        <taxon>Autobranchia</taxon>
        <taxon>Pteriomorphia</taxon>
        <taxon>Ostreida</taxon>
        <taxon>Ostreoidea</taxon>
        <taxon>Ostreidae</taxon>
        <taxon>Crassostrea</taxon>
    </lineage>
</organism>
<feature type="domain" description="Calponin-homology (CH)" evidence="2">
    <location>
        <begin position="186"/>
        <end position="298"/>
    </location>
</feature>
<dbReference type="Gene3D" id="1.10.418.10">
    <property type="entry name" value="Calponin-like domain"/>
    <property type="match status" value="1"/>
</dbReference>
<dbReference type="PANTHER" id="PTHR47385:SF14">
    <property type="entry name" value="TRANSGELIN"/>
    <property type="match status" value="1"/>
</dbReference>
<keyword evidence="1" id="KW-0472">Membrane</keyword>
<evidence type="ECO:0000256" key="1">
    <source>
        <dbReference type="SAM" id="Phobius"/>
    </source>
</evidence>
<dbReference type="SUPFAM" id="SSF47576">
    <property type="entry name" value="Calponin-homology domain, CH-domain"/>
    <property type="match status" value="1"/>
</dbReference>
<sequence length="320" mass="36045">MLPVTACPNTLKEVEEASKRLNCGKDQFQKNQYMCLPNVEKTSLNEFCYNGVMGIQEKGYCLEVNSKNETLLLQSCTDFTHGCPKRHFWSYEFFKYPACQNINTQQQCFIAQPSCQQKGINSGNDAPRDNTIVIVLATAIPIVLIVVLVVLVVILKNKRKKERRDGWRRVALKEKSNSTIRGKDDQVEAQKALTFISQKIGESFNTSGDMDNFHNQLKDGVKLCKLVNALKPGAVPEKMYANPPTMSIRQMKLIDKALENIKLLGLPDHEMFTTVDLYKAQNLHQVVISLNAVAGKVKAYGPTAAETSMFEFTEEQRKEG</sequence>
<evidence type="ECO:0000259" key="2">
    <source>
        <dbReference type="PROSITE" id="PS50021"/>
    </source>
</evidence>
<dbReference type="InterPro" id="IPR001715">
    <property type="entry name" value="CH_dom"/>
</dbReference>